<keyword evidence="2" id="KW-1185">Reference proteome</keyword>
<sequence>YIRPVRASDAPAVERICLLTGDAGASAAHLHSPSRQNLLGAVWAVPYVLMPYTFGFVLVDDDDDDSSVKGYVLGATDSDAFARAEEQSWWPALRERYPLQPRADEEPRTKADETYIGIIHRAPDAPHPACLALSPAHLHIDLLPEVQRQGWGRKLIGRAVQELEGMGLRAVWLGMDPRNEDAAKFYERLGFEKIEGAP</sequence>
<reference evidence="1" key="1">
    <citation type="submission" date="2021-02" db="EMBL/GenBank/DDBJ databases">
        <authorList>
            <consortium name="DOE Joint Genome Institute"/>
            <person name="Ahrendt S."/>
            <person name="Looney B.P."/>
            <person name="Miyauchi S."/>
            <person name="Morin E."/>
            <person name="Drula E."/>
            <person name="Courty P.E."/>
            <person name="Chicoki N."/>
            <person name="Fauchery L."/>
            <person name="Kohler A."/>
            <person name="Kuo A."/>
            <person name="Labutti K."/>
            <person name="Pangilinan J."/>
            <person name="Lipzen A."/>
            <person name="Riley R."/>
            <person name="Andreopoulos W."/>
            <person name="He G."/>
            <person name="Johnson J."/>
            <person name="Barry K.W."/>
            <person name="Grigoriev I.V."/>
            <person name="Nagy L."/>
            <person name="Hibbett D."/>
            <person name="Henrissat B."/>
            <person name="Matheny P.B."/>
            <person name="Labbe J."/>
            <person name="Martin F."/>
        </authorList>
    </citation>
    <scope>NUCLEOTIDE SEQUENCE</scope>
    <source>
        <strain evidence="1">EC-137</strain>
    </source>
</reference>
<dbReference type="Proteomes" id="UP000814128">
    <property type="component" value="Unassembled WGS sequence"/>
</dbReference>
<gene>
    <name evidence="1" type="ORF">K488DRAFT_7530</name>
</gene>
<dbReference type="EMBL" id="MU273468">
    <property type="protein sequence ID" value="KAI0036815.1"/>
    <property type="molecule type" value="Genomic_DNA"/>
</dbReference>
<evidence type="ECO:0000313" key="2">
    <source>
        <dbReference type="Proteomes" id="UP000814128"/>
    </source>
</evidence>
<organism evidence="1 2">
    <name type="scientific">Vararia minispora EC-137</name>
    <dbReference type="NCBI Taxonomy" id="1314806"/>
    <lineage>
        <taxon>Eukaryota</taxon>
        <taxon>Fungi</taxon>
        <taxon>Dikarya</taxon>
        <taxon>Basidiomycota</taxon>
        <taxon>Agaricomycotina</taxon>
        <taxon>Agaricomycetes</taxon>
        <taxon>Russulales</taxon>
        <taxon>Lachnocladiaceae</taxon>
        <taxon>Vararia</taxon>
    </lineage>
</organism>
<evidence type="ECO:0000313" key="1">
    <source>
        <dbReference type="EMBL" id="KAI0036815.1"/>
    </source>
</evidence>
<proteinExistence type="predicted"/>
<feature type="non-terminal residue" evidence="1">
    <location>
        <position position="198"/>
    </location>
</feature>
<accession>A0ACB8QYT1</accession>
<protein>
    <submittedName>
        <fullName evidence="1">Acyl-CoA N-acyltransferase</fullName>
    </submittedName>
</protein>
<name>A0ACB8QYT1_9AGAM</name>
<comment type="caution">
    <text evidence="1">The sequence shown here is derived from an EMBL/GenBank/DDBJ whole genome shotgun (WGS) entry which is preliminary data.</text>
</comment>
<feature type="non-terminal residue" evidence="1">
    <location>
        <position position="1"/>
    </location>
</feature>
<reference evidence="1" key="2">
    <citation type="journal article" date="2022" name="New Phytol.">
        <title>Evolutionary transition to the ectomycorrhizal habit in the genomes of a hyperdiverse lineage of mushroom-forming fungi.</title>
        <authorList>
            <person name="Looney B."/>
            <person name="Miyauchi S."/>
            <person name="Morin E."/>
            <person name="Drula E."/>
            <person name="Courty P.E."/>
            <person name="Kohler A."/>
            <person name="Kuo A."/>
            <person name="LaButti K."/>
            <person name="Pangilinan J."/>
            <person name="Lipzen A."/>
            <person name="Riley R."/>
            <person name="Andreopoulos W."/>
            <person name="He G."/>
            <person name="Johnson J."/>
            <person name="Nolan M."/>
            <person name="Tritt A."/>
            <person name="Barry K.W."/>
            <person name="Grigoriev I.V."/>
            <person name="Nagy L.G."/>
            <person name="Hibbett D."/>
            <person name="Henrissat B."/>
            <person name="Matheny P.B."/>
            <person name="Labbe J."/>
            <person name="Martin F.M."/>
        </authorList>
    </citation>
    <scope>NUCLEOTIDE SEQUENCE</scope>
    <source>
        <strain evidence="1">EC-137</strain>
    </source>
</reference>